<feature type="transmembrane region" description="Helical" evidence="9">
    <location>
        <begin position="7"/>
        <end position="28"/>
    </location>
</feature>
<dbReference type="PANTHER" id="PTHR19282:SF216">
    <property type="entry name" value="TETRASPANIN-1"/>
    <property type="match status" value="1"/>
</dbReference>
<evidence type="ECO:0000256" key="1">
    <source>
        <dbReference type="ARBA" id="ARBA00004127"/>
    </source>
</evidence>
<dbReference type="PRINTS" id="PR00259">
    <property type="entry name" value="TMFOUR"/>
</dbReference>
<dbReference type="InterPro" id="IPR008952">
    <property type="entry name" value="Tetraspanin_EC2_sf"/>
</dbReference>
<sequence>MCFFQMVGFGLVCLGTWFRVITTFIGLYQMNEQKTTPFTFGVTALVISGILIMMVAVLGNHGACSHKKSALNVFSGLLSFLIIINIAVGVTAFMWRGEMSDRLGNFYTKIYTQYPHTRRNNETMVLKLFHKTLDCCGIGEPIEQFVLDTCPEGNIPKQIPFNRCPRVIQDMFNSNAPLVLCGFLGMAGIMMVALVCSVVLSRHISQSPASPSENGSQWEAIHRQCIQNLCRDLLSS</sequence>
<dbReference type="GeneID" id="107571196"/>
<dbReference type="InParanoid" id="A0A672L6Z1"/>
<keyword evidence="11" id="KW-1185">Reference proteome</keyword>
<dbReference type="InterPro" id="IPR000301">
    <property type="entry name" value="Tetraspanin_animals"/>
</dbReference>
<dbReference type="OMA" id="DTCPEGN"/>
<dbReference type="Gene3D" id="1.10.1450.10">
    <property type="entry name" value="Tetraspanin"/>
    <property type="match status" value="1"/>
</dbReference>
<evidence type="ECO:0000256" key="5">
    <source>
        <dbReference type="ARBA" id="ARBA00023136"/>
    </source>
</evidence>
<dbReference type="GO" id="GO:0012505">
    <property type="term" value="C:endomembrane system"/>
    <property type="evidence" value="ECO:0007669"/>
    <property type="project" value="UniProtKB-SubCell"/>
</dbReference>
<comment type="similarity">
    <text evidence="2 9">Belongs to the tetraspanin (TM4SF) family.</text>
</comment>
<dbReference type="SUPFAM" id="SSF48652">
    <property type="entry name" value="Tetraspanin"/>
    <property type="match status" value="1"/>
</dbReference>
<dbReference type="AlphaFoldDB" id="A0A672L6Z1"/>
<dbReference type="PANTHER" id="PTHR19282">
    <property type="entry name" value="TETRASPANIN"/>
    <property type="match status" value="1"/>
</dbReference>
<dbReference type="GO" id="GO:0005886">
    <property type="term" value="C:plasma membrane"/>
    <property type="evidence" value="ECO:0007669"/>
    <property type="project" value="TreeGrafter"/>
</dbReference>
<feature type="transmembrane region" description="Helical" evidence="9">
    <location>
        <begin position="40"/>
        <end position="59"/>
    </location>
</feature>
<name>A0A672L6Z1_SINGR</name>
<dbReference type="Proteomes" id="UP000472262">
    <property type="component" value="Unassembled WGS sequence"/>
</dbReference>
<feature type="transmembrane region" description="Helical" evidence="9">
    <location>
        <begin position="71"/>
        <end position="95"/>
    </location>
</feature>
<dbReference type="Pfam" id="PF00335">
    <property type="entry name" value="Tetraspanin"/>
    <property type="match status" value="1"/>
</dbReference>
<evidence type="ECO:0000256" key="2">
    <source>
        <dbReference type="ARBA" id="ARBA00006840"/>
    </source>
</evidence>
<evidence type="ECO:0000256" key="6">
    <source>
        <dbReference type="ARBA" id="ARBA00023180"/>
    </source>
</evidence>
<keyword evidence="4 9" id="KW-1133">Transmembrane helix</keyword>
<keyword evidence="5 9" id="KW-0472">Membrane</keyword>
<gene>
    <name evidence="10" type="primary">LOC107571196</name>
</gene>
<comment type="function">
    <text evidence="8">Structural component of specialized membrane microdomains known as tetraspanin-enriched microdomains (TERMs), which act as platforms for receptor clustering and signaling. Participates thereby in diverse biological functions such as cell signal transduction, adhesion, migration and protein trafficking. Regulates neuronal differentiation in response to NGF by facilitating NGF-mediated activation of NTRK1/TRKA receptor tyrosine kinase and subsequent downstream signaling pathways. Plays a role in the inhibition of TNFalpha-induced apoptosis. Mechanistically, inhibits the NF-kappa-B signaling pathway by blocking phosphorylation of CHUK. Also promotes the stability of the thiamine transporter 1/SLC19A2 in intestinal epithelial cells leading to an increase of thiamine uptake process.</text>
</comment>
<evidence type="ECO:0000256" key="7">
    <source>
        <dbReference type="ARBA" id="ARBA00046464"/>
    </source>
</evidence>
<proteinExistence type="inferred from homology"/>
<evidence type="ECO:0000313" key="11">
    <source>
        <dbReference type="Proteomes" id="UP000472262"/>
    </source>
</evidence>
<dbReference type="Ensembl" id="ENSSGRT00000021740.1">
    <property type="protein sequence ID" value="ENSSGRP00000020123.1"/>
    <property type="gene ID" value="ENSSGRG00000012173.1"/>
</dbReference>
<dbReference type="KEGG" id="sgh:107571196"/>
<keyword evidence="6" id="KW-0325">Glycoprotein</keyword>
<dbReference type="RefSeq" id="XP_016112981.1">
    <property type="nucleotide sequence ID" value="XM_016257495.1"/>
</dbReference>
<evidence type="ECO:0000256" key="4">
    <source>
        <dbReference type="ARBA" id="ARBA00022989"/>
    </source>
</evidence>
<evidence type="ECO:0000256" key="9">
    <source>
        <dbReference type="RuleBase" id="RU361218"/>
    </source>
</evidence>
<reference evidence="10" key="1">
    <citation type="submission" date="2025-08" db="UniProtKB">
        <authorList>
            <consortium name="Ensembl"/>
        </authorList>
    </citation>
    <scope>IDENTIFICATION</scope>
</reference>
<keyword evidence="3 9" id="KW-0812">Transmembrane</keyword>
<reference evidence="10" key="2">
    <citation type="submission" date="2025-09" db="UniProtKB">
        <authorList>
            <consortium name="Ensembl"/>
        </authorList>
    </citation>
    <scope>IDENTIFICATION</scope>
</reference>
<evidence type="ECO:0000256" key="3">
    <source>
        <dbReference type="ARBA" id="ARBA00022692"/>
    </source>
</evidence>
<evidence type="ECO:0000256" key="8">
    <source>
        <dbReference type="ARBA" id="ARBA00054958"/>
    </source>
</evidence>
<comment type="subcellular location">
    <subcellularLocation>
        <location evidence="1">Endomembrane system</location>
        <topology evidence="1">Multi-pass membrane protein</topology>
    </subcellularLocation>
    <subcellularLocation>
        <location evidence="9">Membrane</location>
        <topology evidence="9">Multi-pass membrane protein</topology>
    </subcellularLocation>
</comment>
<dbReference type="PIRSF" id="PIRSF002419">
    <property type="entry name" value="Tetraspanin"/>
    <property type="match status" value="1"/>
</dbReference>
<accession>A0A672L6Z1</accession>
<dbReference type="InterPro" id="IPR018499">
    <property type="entry name" value="Tetraspanin/Peripherin"/>
</dbReference>
<protein>
    <recommendedName>
        <fullName evidence="9">Tetraspanin</fullName>
    </recommendedName>
</protein>
<feature type="transmembrane region" description="Helical" evidence="9">
    <location>
        <begin position="176"/>
        <end position="200"/>
    </location>
</feature>
<comment type="subunit">
    <text evidence="7">Interacts with SLC19A2. Interacts with NTRK1/TRKA.</text>
</comment>
<evidence type="ECO:0000313" key="10">
    <source>
        <dbReference type="Ensembl" id="ENSSGRP00000020123.1"/>
    </source>
</evidence>
<organism evidence="10 11">
    <name type="scientific">Sinocyclocheilus grahami</name>
    <name type="common">Dianchi golden-line fish</name>
    <name type="synonym">Barbus grahami</name>
    <dbReference type="NCBI Taxonomy" id="75366"/>
    <lineage>
        <taxon>Eukaryota</taxon>
        <taxon>Metazoa</taxon>
        <taxon>Chordata</taxon>
        <taxon>Craniata</taxon>
        <taxon>Vertebrata</taxon>
        <taxon>Euteleostomi</taxon>
        <taxon>Actinopterygii</taxon>
        <taxon>Neopterygii</taxon>
        <taxon>Teleostei</taxon>
        <taxon>Ostariophysi</taxon>
        <taxon>Cypriniformes</taxon>
        <taxon>Cyprinidae</taxon>
        <taxon>Cyprininae</taxon>
        <taxon>Sinocyclocheilus</taxon>
    </lineage>
</organism>
<dbReference type="OrthoDB" id="438211at2759"/>